<keyword evidence="6 7" id="KW-0472">Membrane</keyword>
<evidence type="ECO:0000313" key="10">
    <source>
        <dbReference type="Proteomes" id="UP000678499"/>
    </source>
</evidence>
<evidence type="ECO:0000256" key="2">
    <source>
        <dbReference type="ARBA" id="ARBA00015652"/>
    </source>
</evidence>
<dbReference type="PANTHER" id="PTHR34341">
    <property type="entry name" value="TRANSMEMBRANE PROTEIN 107"/>
    <property type="match status" value="1"/>
</dbReference>
<gene>
    <name evidence="9" type="ORF">NMOB1V02_LOCUS8090</name>
</gene>
<feature type="chain" id="PRO_5036210340" description="Transmembrane protein 107" evidence="8">
    <location>
        <begin position="25"/>
        <end position="138"/>
    </location>
</feature>
<evidence type="ECO:0000256" key="4">
    <source>
        <dbReference type="ARBA" id="ARBA00022794"/>
    </source>
</evidence>
<evidence type="ECO:0000256" key="1">
    <source>
        <dbReference type="ARBA" id="ARBA00004141"/>
    </source>
</evidence>
<comment type="subcellular location">
    <subcellularLocation>
        <location evidence="1">Membrane</location>
        <topology evidence="1">Multi-pass membrane protein</topology>
    </subcellularLocation>
</comment>
<name>A0A7R9BUX2_9CRUS</name>
<dbReference type="Proteomes" id="UP000678499">
    <property type="component" value="Unassembled WGS sequence"/>
</dbReference>
<dbReference type="InterPro" id="IPR029248">
    <property type="entry name" value="TMEM107"/>
</dbReference>
<feature type="transmembrane region" description="Helical" evidence="7">
    <location>
        <begin position="83"/>
        <end position="101"/>
    </location>
</feature>
<keyword evidence="8" id="KW-0732">Signal</keyword>
<evidence type="ECO:0000256" key="3">
    <source>
        <dbReference type="ARBA" id="ARBA00022692"/>
    </source>
</evidence>
<dbReference type="GO" id="GO:0016020">
    <property type="term" value="C:membrane"/>
    <property type="evidence" value="ECO:0007669"/>
    <property type="project" value="UniProtKB-SubCell"/>
</dbReference>
<keyword evidence="10" id="KW-1185">Reference proteome</keyword>
<evidence type="ECO:0000256" key="7">
    <source>
        <dbReference type="SAM" id="Phobius"/>
    </source>
</evidence>
<proteinExistence type="predicted"/>
<keyword evidence="3 7" id="KW-0812">Transmembrane</keyword>
<dbReference type="GO" id="GO:0036038">
    <property type="term" value="C:MKS complex"/>
    <property type="evidence" value="ECO:0007669"/>
    <property type="project" value="TreeGrafter"/>
</dbReference>
<dbReference type="PANTHER" id="PTHR34341:SF1">
    <property type="entry name" value="TRANSMEMBRANE PROTEIN 107"/>
    <property type="match status" value="1"/>
</dbReference>
<organism evidence="9">
    <name type="scientific">Notodromas monacha</name>
    <dbReference type="NCBI Taxonomy" id="399045"/>
    <lineage>
        <taxon>Eukaryota</taxon>
        <taxon>Metazoa</taxon>
        <taxon>Ecdysozoa</taxon>
        <taxon>Arthropoda</taxon>
        <taxon>Crustacea</taxon>
        <taxon>Oligostraca</taxon>
        <taxon>Ostracoda</taxon>
        <taxon>Podocopa</taxon>
        <taxon>Podocopida</taxon>
        <taxon>Cypridocopina</taxon>
        <taxon>Cypridoidea</taxon>
        <taxon>Cyprididae</taxon>
        <taxon>Notodromas</taxon>
    </lineage>
</organism>
<keyword evidence="4" id="KW-0970">Cilium biogenesis/degradation</keyword>
<dbReference type="AlphaFoldDB" id="A0A7R9BUX2"/>
<reference evidence="9" key="1">
    <citation type="submission" date="2020-11" db="EMBL/GenBank/DDBJ databases">
        <authorList>
            <person name="Tran Van P."/>
        </authorList>
    </citation>
    <scope>NUCLEOTIDE SEQUENCE</scope>
</reference>
<accession>A0A7R9BUX2</accession>
<evidence type="ECO:0000256" key="8">
    <source>
        <dbReference type="SAM" id="SignalP"/>
    </source>
</evidence>
<dbReference type="GO" id="GO:1905515">
    <property type="term" value="P:non-motile cilium assembly"/>
    <property type="evidence" value="ECO:0007669"/>
    <property type="project" value="TreeGrafter"/>
</dbReference>
<sequence length="138" mass="15357">MSMSSLMPSRFLSLVAHFVILVTAMSDKKANVLASLPWDFTEEEWNGKMRELSAGLIVSLVFICVELVTFLFGVTMFLPMQSVISIFCHGGGAITMGIFLVDVWDTYWFWWSFGVFSAVPFACELASVTSVLCLFKGT</sequence>
<dbReference type="EMBL" id="CAJPEX010002173">
    <property type="protein sequence ID" value="CAG0920582.1"/>
    <property type="molecule type" value="Genomic_DNA"/>
</dbReference>
<dbReference type="GO" id="GO:1904491">
    <property type="term" value="P:protein localization to ciliary transition zone"/>
    <property type="evidence" value="ECO:0007669"/>
    <property type="project" value="TreeGrafter"/>
</dbReference>
<feature type="signal peptide" evidence="8">
    <location>
        <begin position="1"/>
        <end position="24"/>
    </location>
</feature>
<feature type="transmembrane region" description="Helical" evidence="7">
    <location>
        <begin position="54"/>
        <end position="78"/>
    </location>
</feature>
<feature type="transmembrane region" description="Helical" evidence="7">
    <location>
        <begin position="107"/>
        <end position="135"/>
    </location>
</feature>
<evidence type="ECO:0000256" key="5">
    <source>
        <dbReference type="ARBA" id="ARBA00022989"/>
    </source>
</evidence>
<evidence type="ECO:0000256" key="6">
    <source>
        <dbReference type="ARBA" id="ARBA00023136"/>
    </source>
</evidence>
<dbReference type="Pfam" id="PF14995">
    <property type="entry name" value="TMEM107"/>
    <property type="match status" value="1"/>
</dbReference>
<keyword evidence="5 7" id="KW-1133">Transmembrane helix</keyword>
<protein>
    <recommendedName>
        <fullName evidence="2">Transmembrane protein 107</fullName>
    </recommendedName>
</protein>
<dbReference type="EMBL" id="OA884210">
    <property type="protein sequence ID" value="CAD7280430.1"/>
    <property type="molecule type" value="Genomic_DNA"/>
</dbReference>
<evidence type="ECO:0000313" key="9">
    <source>
        <dbReference type="EMBL" id="CAD7280430.1"/>
    </source>
</evidence>
<dbReference type="OrthoDB" id="2114471at2759"/>